<dbReference type="Proteomes" id="UP000475214">
    <property type="component" value="Unassembled WGS sequence"/>
</dbReference>
<organism evidence="1 2">
    <name type="scientific">Phytoactinopolyspora halotolerans</name>
    <dbReference type="NCBI Taxonomy" id="1981512"/>
    <lineage>
        <taxon>Bacteria</taxon>
        <taxon>Bacillati</taxon>
        <taxon>Actinomycetota</taxon>
        <taxon>Actinomycetes</taxon>
        <taxon>Jiangellales</taxon>
        <taxon>Jiangellaceae</taxon>
        <taxon>Phytoactinopolyspora</taxon>
    </lineage>
</organism>
<sequence length="181" mass="19486">MRWERLFSDIEAQLDESERLELDDEIAVRTRSVRKEIYLVDRLRSARGRGIEVRVRGAGIVRGRLASVVPSWLLIDDPAGSEILVPRAAVLTVSGAGMRAALHGTDAPVVEPLLGQALSAVSQDRASVVATLVDGSMMTGTVDRVGGDFFDVVGRLPGEVRATADPRVAVPFSALATLRRT</sequence>
<proteinExistence type="predicted"/>
<gene>
    <name evidence="1" type="ORF">G1H10_20035</name>
</gene>
<dbReference type="AlphaFoldDB" id="A0A6L9SCZ7"/>
<evidence type="ECO:0000313" key="2">
    <source>
        <dbReference type="Proteomes" id="UP000475214"/>
    </source>
</evidence>
<keyword evidence="2" id="KW-1185">Reference proteome</keyword>
<protein>
    <recommendedName>
        <fullName evidence="3">Fis family transcriptional regulator</fullName>
    </recommendedName>
</protein>
<accession>A0A6L9SCZ7</accession>
<evidence type="ECO:0000313" key="1">
    <source>
        <dbReference type="EMBL" id="NEE02462.1"/>
    </source>
</evidence>
<reference evidence="1 2" key="1">
    <citation type="submission" date="2020-02" db="EMBL/GenBank/DDBJ databases">
        <authorList>
            <person name="Li X.-J."/>
            <person name="Han X.-M."/>
        </authorList>
    </citation>
    <scope>NUCLEOTIDE SEQUENCE [LARGE SCALE GENOMIC DNA]</scope>
    <source>
        <strain evidence="1 2">CCTCC AB 2017055</strain>
    </source>
</reference>
<dbReference type="EMBL" id="JAAGOA010000015">
    <property type="protein sequence ID" value="NEE02462.1"/>
    <property type="molecule type" value="Genomic_DNA"/>
</dbReference>
<comment type="caution">
    <text evidence="1">The sequence shown here is derived from an EMBL/GenBank/DDBJ whole genome shotgun (WGS) entry which is preliminary data.</text>
</comment>
<name>A0A6L9SCZ7_9ACTN</name>
<evidence type="ECO:0008006" key="3">
    <source>
        <dbReference type="Google" id="ProtNLM"/>
    </source>
</evidence>
<dbReference type="RefSeq" id="WP_163741066.1">
    <property type="nucleotide sequence ID" value="NZ_JAAGOA010000015.1"/>
</dbReference>